<keyword evidence="6" id="KW-0032">Aminotransferase</keyword>
<comment type="caution">
    <text evidence="6">The sequence shown here is derived from an EMBL/GenBank/DDBJ whole genome shotgun (WGS) entry which is preliminary data.</text>
</comment>
<evidence type="ECO:0000313" key="8">
    <source>
        <dbReference type="Proteomes" id="UP000468828"/>
    </source>
</evidence>
<evidence type="ECO:0000256" key="4">
    <source>
        <dbReference type="ARBA" id="ARBA00047715"/>
    </source>
</evidence>
<dbReference type="PANTHER" id="PTHR13693:SF3">
    <property type="entry name" value="LD36009P"/>
    <property type="match status" value="1"/>
</dbReference>
<dbReference type="EMBL" id="JAAGWH010000012">
    <property type="protein sequence ID" value="NEK93280.1"/>
    <property type="molecule type" value="Genomic_DNA"/>
</dbReference>
<dbReference type="GO" id="GO:0030170">
    <property type="term" value="F:pyridoxal phosphate binding"/>
    <property type="evidence" value="ECO:0007669"/>
    <property type="project" value="InterPro"/>
</dbReference>
<evidence type="ECO:0000313" key="7">
    <source>
        <dbReference type="EMBL" id="NEN50047.1"/>
    </source>
</evidence>
<dbReference type="Pfam" id="PF00155">
    <property type="entry name" value="Aminotran_1_2"/>
    <property type="match status" value="1"/>
</dbReference>
<keyword evidence="3 6" id="KW-0808">Transferase</keyword>
<dbReference type="InterPro" id="IPR015421">
    <property type="entry name" value="PyrdxlP-dep_Trfase_major"/>
</dbReference>
<dbReference type="RefSeq" id="WP_163609737.1">
    <property type="nucleotide sequence ID" value="NZ_JAAGWB010000012.1"/>
</dbReference>
<evidence type="ECO:0000313" key="6">
    <source>
        <dbReference type="EMBL" id="NEK93280.1"/>
    </source>
</evidence>
<dbReference type="Gene3D" id="3.90.1150.10">
    <property type="entry name" value="Aspartate Aminotransferase, domain 1"/>
    <property type="match status" value="1"/>
</dbReference>
<dbReference type="SUPFAM" id="SSF53383">
    <property type="entry name" value="PLP-dependent transferases"/>
    <property type="match status" value="1"/>
</dbReference>
<proteinExistence type="predicted"/>
<dbReference type="EC" id="2.3.1.47" evidence="2"/>
<reference evidence="6 8" key="1">
    <citation type="submission" date="2020-01" db="EMBL/GenBank/DDBJ databases">
        <title>the WGS Modestobacter muralis CPCC 204518.</title>
        <authorList>
            <person name="Jiang Z."/>
        </authorList>
    </citation>
    <scope>NUCLEOTIDE SEQUENCE [LARGE SCALE GENOMIC DNA]</scope>
    <source>
        <strain evidence="6 8">DSM 100205</strain>
    </source>
</reference>
<evidence type="ECO:0000259" key="5">
    <source>
        <dbReference type="Pfam" id="PF00155"/>
    </source>
</evidence>
<evidence type="ECO:0000256" key="2">
    <source>
        <dbReference type="ARBA" id="ARBA00013187"/>
    </source>
</evidence>
<dbReference type="InterPro" id="IPR004839">
    <property type="entry name" value="Aminotransferase_I/II_large"/>
</dbReference>
<dbReference type="InterPro" id="IPR050087">
    <property type="entry name" value="AON_synthase_class-II"/>
</dbReference>
<dbReference type="GO" id="GO:0008483">
    <property type="term" value="F:transaminase activity"/>
    <property type="evidence" value="ECO:0007669"/>
    <property type="project" value="UniProtKB-KW"/>
</dbReference>
<dbReference type="Proteomes" id="UP000468828">
    <property type="component" value="Unassembled WGS sequence"/>
</dbReference>
<protein>
    <recommendedName>
        <fullName evidence="2">8-amino-7-oxononanoate synthase</fullName>
        <ecNumber evidence="2">2.3.1.47</ecNumber>
    </recommendedName>
</protein>
<evidence type="ECO:0000256" key="1">
    <source>
        <dbReference type="ARBA" id="ARBA00001933"/>
    </source>
</evidence>
<name>A0A6P0ER17_9ACTN</name>
<reference evidence="7 9" key="2">
    <citation type="submission" date="2020-02" db="EMBL/GenBank/DDBJ databases">
        <title>The WGS of Modestobacter muralis DSM 100205.</title>
        <authorList>
            <person name="Jiang Z."/>
        </authorList>
    </citation>
    <scope>NUCLEOTIDE SEQUENCE [LARGE SCALE GENOMIC DNA]</scope>
    <source>
        <strain evidence="7 9">DSM 100205</strain>
    </source>
</reference>
<evidence type="ECO:0000256" key="3">
    <source>
        <dbReference type="ARBA" id="ARBA00022679"/>
    </source>
</evidence>
<comment type="catalytic activity">
    <reaction evidence="4">
        <text>6-carboxyhexanoyl-[ACP] + L-alanine + H(+) = (8S)-8-amino-7-oxononanoate + holo-[ACP] + CO2</text>
        <dbReference type="Rhea" id="RHEA:42288"/>
        <dbReference type="Rhea" id="RHEA-COMP:9685"/>
        <dbReference type="Rhea" id="RHEA-COMP:9955"/>
        <dbReference type="ChEBI" id="CHEBI:15378"/>
        <dbReference type="ChEBI" id="CHEBI:16526"/>
        <dbReference type="ChEBI" id="CHEBI:57972"/>
        <dbReference type="ChEBI" id="CHEBI:64479"/>
        <dbReference type="ChEBI" id="CHEBI:78846"/>
        <dbReference type="ChEBI" id="CHEBI:149468"/>
        <dbReference type="EC" id="2.3.1.47"/>
    </reaction>
</comment>
<dbReference type="PANTHER" id="PTHR13693">
    <property type="entry name" value="CLASS II AMINOTRANSFERASE/8-AMINO-7-OXONONANOATE SYNTHASE"/>
    <property type="match status" value="1"/>
</dbReference>
<dbReference type="EMBL" id="JAAGWB010000012">
    <property type="protein sequence ID" value="NEN50047.1"/>
    <property type="molecule type" value="Genomic_DNA"/>
</dbReference>
<evidence type="ECO:0000313" key="9">
    <source>
        <dbReference type="Proteomes" id="UP000471152"/>
    </source>
</evidence>
<keyword evidence="8" id="KW-1185">Reference proteome</keyword>
<gene>
    <name evidence="7" type="ORF">G3R41_03670</name>
    <name evidence="6" type="ORF">GCU67_03670</name>
</gene>
<dbReference type="AlphaFoldDB" id="A0A6P0ER17"/>
<dbReference type="Proteomes" id="UP000471152">
    <property type="component" value="Unassembled WGS sequence"/>
</dbReference>
<dbReference type="Gene3D" id="3.40.640.10">
    <property type="entry name" value="Type I PLP-dependent aspartate aminotransferase-like (Major domain)"/>
    <property type="match status" value="1"/>
</dbReference>
<organism evidence="6 8">
    <name type="scientific">Modestobacter muralis</name>
    <dbReference type="NCBI Taxonomy" id="1608614"/>
    <lineage>
        <taxon>Bacteria</taxon>
        <taxon>Bacillati</taxon>
        <taxon>Actinomycetota</taxon>
        <taxon>Actinomycetes</taxon>
        <taxon>Geodermatophilales</taxon>
        <taxon>Geodermatophilaceae</taxon>
        <taxon>Modestobacter</taxon>
    </lineage>
</organism>
<dbReference type="GO" id="GO:0008710">
    <property type="term" value="F:8-amino-7-oxononanoate synthase activity"/>
    <property type="evidence" value="ECO:0007669"/>
    <property type="project" value="UniProtKB-EC"/>
</dbReference>
<comment type="cofactor">
    <cofactor evidence="1">
        <name>pyridoxal 5'-phosphate</name>
        <dbReference type="ChEBI" id="CHEBI:597326"/>
    </cofactor>
</comment>
<feature type="domain" description="Aminotransferase class I/classII large" evidence="5">
    <location>
        <begin position="56"/>
        <end position="391"/>
    </location>
</feature>
<dbReference type="InterPro" id="IPR015422">
    <property type="entry name" value="PyrdxlP-dep_Trfase_small"/>
</dbReference>
<dbReference type="InterPro" id="IPR015424">
    <property type="entry name" value="PyrdxlP-dep_Trfase"/>
</dbReference>
<sequence length="415" mass="42889">MFDAHPVRRDPFAPLLQSEFAALLRRHDRAGVATHAVPTAGAPQPLTVFDDGRTRINLGTNNYLGLAGDPQVVEAAVGALRQYGTSAAGSRMLNGTTRLHLTLEQELAEHYGTEDAVLTSAGVNANLAVLSTSCAPGDVLLVDAHAHASLHAAAAASRGTVARFTHNSAASLERRLSALAPQAGAVVVVDGVYSMSGEAAPLAAIAGLCRRFGARLVVDEAHGLGVLGERGRGAAEEAGVLDRVDAVTVAFSKSLASVGGAVMTSRAVAEGIRCSSMPYVFSAANDPSAVAAALASLRVLRREPERMQRLRDNGDLLRRVLTECGAAPLPGRGAVIAVPTGEDEVTRVAWAAAHDAGVYTNAVVHPAVPRGKGVLRLAAMATHTEEQLVRAGELVAAAVLASRAPVRDRHVAAMA</sequence>
<accession>A0A6P0ER17</accession>